<organism evidence="1 2">
    <name type="scientific">Bacteroides uniformis</name>
    <dbReference type="NCBI Taxonomy" id="820"/>
    <lineage>
        <taxon>Bacteria</taxon>
        <taxon>Pseudomonadati</taxon>
        <taxon>Bacteroidota</taxon>
        <taxon>Bacteroidia</taxon>
        <taxon>Bacteroidales</taxon>
        <taxon>Bacteroidaceae</taxon>
        <taxon>Bacteroides</taxon>
    </lineage>
</organism>
<evidence type="ECO:0000313" key="2">
    <source>
        <dbReference type="Proteomes" id="UP000487989"/>
    </source>
</evidence>
<dbReference type="RefSeq" id="WP_151882054.1">
    <property type="nucleotide sequence ID" value="NZ_WCTH01000011.1"/>
</dbReference>
<gene>
    <name evidence="1" type="ORF">GAP48_18600</name>
</gene>
<dbReference type="AlphaFoldDB" id="A0A6I0LPW9"/>
<accession>A0A6I0LPW9</accession>
<sequence length="160" mass="18272">MRAKTIKGTSMPKSELNAYSVGIMRLNETHIANENFNRDDIEFIGRCSISRREVIIGKIGNFWYIRGRSLDVELKVQAQYGKDARFKAYYIVKGKRVTVLHPSNNGNMSEFECRDTSKPVYMMNAEEIFYAAKGKRPSRKCGAKISFSTKLANGAKMEKR</sequence>
<name>A0A6I0LPW9_BACUN</name>
<comment type="caution">
    <text evidence="1">The sequence shown here is derived from an EMBL/GenBank/DDBJ whole genome shotgun (WGS) entry which is preliminary data.</text>
</comment>
<protein>
    <submittedName>
        <fullName evidence="1">Uncharacterized protein</fullName>
    </submittedName>
</protein>
<proteinExistence type="predicted"/>
<evidence type="ECO:0000313" key="1">
    <source>
        <dbReference type="EMBL" id="KAB4248362.1"/>
    </source>
</evidence>
<reference evidence="1 2" key="1">
    <citation type="journal article" date="2019" name="Nat. Med.">
        <title>A library of human gut bacterial isolates paired with longitudinal multiomics data enables mechanistic microbiome research.</title>
        <authorList>
            <person name="Poyet M."/>
            <person name="Groussin M."/>
            <person name="Gibbons S.M."/>
            <person name="Avila-Pacheco J."/>
            <person name="Jiang X."/>
            <person name="Kearney S.M."/>
            <person name="Perrotta A.R."/>
            <person name="Berdy B."/>
            <person name="Zhao S."/>
            <person name="Lieberman T.D."/>
            <person name="Swanson P.K."/>
            <person name="Smith M."/>
            <person name="Roesemann S."/>
            <person name="Alexander J.E."/>
            <person name="Rich S.A."/>
            <person name="Livny J."/>
            <person name="Vlamakis H."/>
            <person name="Clish C."/>
            <person name="Bullock K."/>
            <person name="Deik A."/>
            <person name="Scott J."/>
            <person name="Pierce K.A."/>
            <person name="Xavier R.J."/>
            <person name="Alm E.J."/>
        </authorList>
    </citation>
    <scope>NUCLEOTIDE SEQUENCE [LARGE SCALE GENOMIC DNA]</scope>
    <source>
        <strain evidence="1 2">BIOML-A3</strain>
    </source>
</reference>
<dbReference type="EMBL" id="WCTJ01000039">
    <property type="protein sequence ID" value="KAB4248362.1"/>
    <property type="molecule type" value="Genomic_DNA"/>
</dbReference>
<dbReference type="Proteomes" id="UP000487989">
    <property type="component" value="Unassembled WGS sequence"/>
</dbReference>